<keyword evidence="6" id="KW-0378">Hydrolase</keyword>
<evidence type="ECO:0000256" key="1">
    <source>
        <dbReference type="ARBA" id="ARBA00001946"/>
    </source>
</evidence>
<evidence type="ECO:0000256" key="3">
    <source>
        <dbReference type="ARBA" id="ARBA00012640"/>
    </source>
</evidence>
<dbReference type="InterPro" id="IPR036412">
    <property type="entry name" value="HAD-like_sf"/>
</dbReference>
<dbReference type="eggNOG" id="KOG1615">
    <property type="taxonomic scope" value="Eukaryota"/>
</dbReference>
<keyword evidence="5" id="KW-0479">Metal-binding</keyword>
<protein>
    <recommendedName>
        <fullName evidence="3">phosphoserine phosphatase</fullName>
        <ecNumber evidence="3">3.1.3.3</ecNumber>
    </recommendedName>
</protein>
<evidence type="ECO:0000256" key="2">
    <source>
        <dbReference type="ARBA" id="ARBA00005135"/>
    </source>
</evidence>
<name>D8TPP5_VOLCA</name>
<dbReference type="GO" id="GO:0005737">
    <property type="term" value="C:cytoplasm"/>
    <property type="evidence" value="ECO:0007669"/>
    <property type="project" value="TreeGrafter"/>
</dbReference>
<dbReference type="PANTHER" id="PTHR43344:SF2">
    <property type="entry name" value="PHOSPHOSERINE PHOSPHATASE"/>
    <property type="match status" value="1"/>
</dbReference>
<evidence type="ECO:0000313" key="10">
    <source>
        <dbReference type="Proteomes" id="UP000001058"/>
    </source>
</evidence>
<sequence>MQLHVRQVDLQCPVHAKKRWVSAPLRTRQHPKACFQQQRKLSDAYFPKPHSKKSNGSNLVVRSSDDNKIGAKTYAPKTAPSDRVLSIWRRVDAVCFDVDCTITVNDSLDLLAEFMGVKDQVQELTNKGIKELITALQARGVAIYLISGGFRELTLPIAAYLGIPKSNVFANRMNWQWDDETGEPTKLVGFDLSEPTAHNQGKPEAIARIRQRNPYNTVVMIGDGITDLEAVQITGGADLFIGYGGVVERPAVAAEAE</sequence>
<evidence type="ECO:0000256" key="5">
    <source>
        <dbReference type="ARBA" id="ARBA00022723"/>
    </source>
</evidence>
<keyword evidence="8" id="KW-0718">Serine biosynthesis</keyword>
<dbReference type="InterPro" id="IPR050582">
    <property type="entry name" value="HAD-like_SerB"/>
</dbReference>
<dbReference type="KEGG" id="vcn:VOLCADRAFT_88690"/>
<comment type="cofactor">
    <cofactor evidence="1">
        <name>Mg(2+)</name>
        <dbReference type="ChEBI" id="CHEBI:18420"/>
    </cofactor>
</comment>
<evidence type="ECO:0000256" key="6">
    <source>
        <dbReference type="ARBA" id="ARBA00022801"/>
    </source>
</evidence>
<evidence type="ECO:0000256" key="8">
    <source>
        <dbReference type="ARBA" id="ARBA00023299"/>
    </source>
</evidence>
<keyword evidence="10" id="KW-1185">Reference proteome</keyword>
<dbReference type="GO" id="GO:0006564">
    <property type="term" value="P:L-serine biosynthetic process"/>
    <property type="evidence" value="ECO:0007669"/>
    <property type="project" value="UniProtKB-KW"/>
</dbReference>
<dbReference type="RefSeq" id="XP_002948395.1">
    <property type="nucleotide sequence ID" value="XM_002948349.1"/>
</dbReference>
<dbReference type="AlphaFoldDB" id="D8TPP5"/>
<comment type="pathway">
    <text evidence="2">Amino-acid biosynthesis; L-serine biosynthesis; L-serine from 3-phospho-D-glycerate: step 3/3.</text>
</comment>
<dbReference type="GO" id="GO:0000287">
    <property type="term" value="F:magnesium ion binding"/>
    <property type="evidence" value="ECO:0007669"/>
    <property type="project" value="TreeGrafter"/>
</dbReference>
<feature type="non-terminal residue" evidence="9">
    <location>
        <position position="257"/>
    </location>
</feature>
<proteinExistence type="predicted"/>
<evidence type="ECO:0000256" key="7">
    <source>
        <dbReference type="ARBA" id="ARBA00022842"/>
    </source>
</evidence>
<dbReference type="PANTHER" id="PTHR43344">
    <property type="entry name" value="PHOSPHOSERINE PHOSPHATASE"/>
    <property type="match status" value="1"/>
</dbReference>
<dbReference type="GO" id="GO:0036424">
    <property type="term" value="F:L-phosphoserine phosphatase activity"/>
    <property type="evidence" value="ECO:0007669"/>
    <property type="project" value="TreeGrafter"/>
</dbReference>
<dbReference type="SUPFAM" id="SSF56784">
    <property type="entry name" value="HAD-like"/>
    <property type="match status" value="1"/>
</dbReference>
<dbReference type="GeneID" id="9624391"/>
<dbReference type="Proteomes" id="UP000001058">
    <property type="component" value="Unassembled WGS sequence"/>
</dbReference>
<dbReference type="OrthoDB" id="504756at2759"/>
<dbReference type="STRING" id="3068.D8TPP5"/>
<dbReference type="EMBL" id="GL378330">
    <property type="protein sequence ID" value="EFJ50802.1"/>
    <property type="molecule type" value="Genomic_DNA"/>
</dbReference>
<evidence type="ECO:0000313" key="9">
    <source>
        <dbReference type="EMBL" id="EFJ50802.1"/>
    </source>
</evidence>
<gene>
    <name evidence="9" type="ORF">VOLCADRAFT_88690</name>
</gene>
<keyword evidence="7" id="KW-0460">Magnesium</keyword>
<organism evidence="10">
    <name type="scientific">Volvox carteri f. nagariensis</name>
    <dbReference type="NCBI Taxonomy" id="3068"/>
    <lineage>
        <taxon>Eukaryota</taxon>
        <taxon>Viridiplantae</taxon>
        <taxon>Chlorophyta</taxon>
        <taxon>core chlorophytes</taxon>
        <taxon>Chlorophyceae</taxon>
        <taxon>CS clade</taxon>
        <taxon>Chlamydomonadales</taxon>
        <taxon>Volvocaceae</taxon>
        <taxon>Volvox</taxon>
    </lineage>
</organism>
<evidence type="ECO:0000256" key="4">
    <source>
        <dbReference type="ARBA" id="ARBA00022605"/>
    </source>
</evidence>
<dbReference type="EC" id="3.1.3.3" evidence="3"/>
<reference evidence="9 10" key="1">
    <citation type="journal article" date="2010" name="Science">
        <title>Genomic analysis of organismal complexity in the multicellular green alga Volvox carteri.</title>
        <authorList>
            <person name="Prochnik S.E."/>
            <person name="Umen J."/>
            <person name="Nedelcu A.M."/>
            <person name="Hallmann A."/>
            <person name="Miller S.M."/>
            <person name="Nishii I."/>
            <person name="Ferris P."/>
            <person name="Kuo A."/>
            <person name="Mitros T."/>
            <person name="Fritz-Laylin L.K."/>
            <person name="Hellsten U."/>
            <person name="Chapman J."/>
            <person name="Simakov O."/>
            <person name="Rensing S.A."/>
            <person name="Terry A."/>
            <person name="Pangilinan J."/>
            <person name="Kapitonov V."/>
            <person name="Jurka J."/>
            <person name="Salamov A."/>
            <person name="Shapiro H."/>
            <person name="Schmutz J."/>
            <person name="Grimwood J."/>
            <person name="Lindquist E."/>
            <person name="Lucas S."/>
            <person name="Grigoriev I.V."/>
            <person name="Schmitt R."/>
            <person name="Kirk D."/>
            <person name="Rokhsar D.S."/>
        </authorList>
    </citation>
    <scope>NUCLEOTIDE SEQUENCE [LARGE SCALE GENOMIC DNA]</scope>
    <source>
        <strain evidence="10">f. Nagariensis / Eve</strain>
    </source>
</reference>
<accession>D8TPP5</accession>
<dbReference type="InterPro" id="IPR023214">
    <property type="entry name" value="HAD_sf"/>
</dbReference>
<keyword evidence="4" id="KW-0028">Amino-acid biosynthesis</keyword>
<dbReference type="InParanoid" id="D8TPP5"/>
<dbReference type="Gene3D" id="3.40.50.1000">
    <property type="entry name" value="HAD superfamily/HAD-like"/>
    <property type="match status" value="1"/>
</dbReference>
<dbReference type="Pfam" id="PF00702">
    <property type="entry name" value="Hydrolase"/>
    <property type="match status" value="1"/>
</dbReference>